<dbReference type="AlphaFoldDB" id="A0A6V7TMW0"/>
<dbReference type="Proteomes" id="UP000580250">
    <property type="component" value="Unassembled WGS sequence"/>
</dbReference>
<evidence type="ECO:0000313" key="3">
    <source>
        <dbReference type="EMBL" id="CAD2127708.1"/>
    </source>
</evidence>
<organism evidence="3 4">
    <name type="scientific">Meloidogyne enterolobii</name>
    <name type="common">Root-knot nematode worm</name>
    <name type="synonym">Meloidogyne mayaguensis</name>
    <dbReference type="NCBI Taxonomy" id="390850"/>
    <lineage>
        <taxon>Eukaryota</taxon>
        <taxon>Metazoa</taxon>
        <taxon>Ecdysozoa</taxon>
        <taxon>Nematoda</taxon>
        <taxon>Chromadorea</taxon>
        <taxon>Rhabditida</taxon>
        <taxon>Tylenchina</taxon>
        <taxon>Tylenchomorpha</taxon>
        <taxon>Tylenchoidea</taxon>
        <taxon>Meloidogynidae</taxon>
        <taxon>Meloidogyninae</taxon>
        <taxon>Meloidogyne</taxon>
    </lineage>
</organism>
<evidence type="ECO:0000313" key="4">
    <source>
        <dbReference type="Proteomes" id="UP000580250"/>
    </source>
</evidence>
<protein>
    <recommendedName>
        <fullName evidence="2">HTH psq-type domain-containing protein</fullName>
    </recommendedName>
</protein>
<evidence type="ECO:0000256" key="1">
    <source>
        <dbReference type="SAM" id="MobiDB-lite"/>
    </source>
</evidence>
<feature type="region of interest" description="Disordered" evidence="1">
    <location>
        <begin position="1"/>
        <end position="26"/>
    </location>
</feature>
<proteinExistence type="predicted"/>
<dbReference type="Gene3D" id="1.10.10.60">
    <property type="entry name" value="Homeodomain-like"/>
    <property type="match status" value="1"/>
</dbReference>
<dbReference type="InterPro" id="IPR010921">
    <property type="entry name" value="Trp_repressor/repl_initiator"/>
</dbReference>
<comment type="caution">
    <text evidence="3">The sequence shown here is derived from an EMBL/GenBank/DDBJ whole genome shotgun (WGS) entry which is preliminary data.</text>
</comment>
<feature type="domain" description="HTH psq-type" evidence="2">
    <location>
        <begin position="24"/>
        <end position="72"/>
    </location>
</feature>
<dbReference type="InterPro" id="IPR007889">
    <property type="entry name" value="HTH_Psq"/>
</dbReference>
<evidence type="ECO:0000259" key="2">
    <source>
        <dbReference type="Pfam" id="PF04218"/>
    </source>
</evidence>
<dbReference type="GO" id="GO:0043565">
    <property type="term" value="F:sequence-specific DNA binding"/>
    <property type="evidence" value="ECO:0007669"/>
    <property type="project" value="InterPro"/>
</dbReference>
<dbReference type="Pfam" id="PF04218">
    <property type="entry name" value="CENP-B_N"/>
    <property type="match status" value="1"/>
</dbReference>
<dbReference type="SUPFAM" id="SSF48295">
    <property type="entry name" value="TrpR-like"/>
    <property type="match status" value="1"/>
</dbReference>
<accession>A0A6V7TMW0</accession>
<dbReference type="OrthoDB" id="5874990at2759"/>
<dbReference type="EMBL" id="CAJEWN010000006">
    <property type="protein sequence ID" value="CAD2127708.1"/>
    <property type="molecule type" value="Genomic_DNA"/>
</dbReference>
<gene>
    <name evidence="3" type="ORF">MENT_LOCUS2000</name>
</gene>
<name>A0A6V7TMW0_MELEN</name>
<reference evidence="3 4" key="1">
    <citation type="submission" date="2020-08" db="EMBL/GenBank/DDBJ databases">
        <authorList>
            <person name="Koutsovoulos G."/>
            <person name="Danchin GJ E."/>
        </authorList>
    </citation>
    <scope>NUCLEOTIDE SEQUENCE [LARGE SCALE GENOMIC DNA]</scope>
</reference>
<sequence length="158" mass="18323">MSDSDIDVVNVSNSDEEPGPSKSKKCRRSYTITQKIEVIDYAKSNSISAASRRFKVTRSTVYDWLRQERELRTLLLVILKIFLYKIFLYKNIFTTATDGSEDDQIHCFKPEGEIPTGLDTLRKERNENNFLEMIDLIEEIDLIQDEENGILSDDSLEF</sequence>